<organism evidence="1 2">
    <name type="scientific">Neoarthrinium moseri</name>
    <dbReference type="NCBI Taxonomy" id="1658444"/>
    <lineage>
        <taxon>Eukaryota</taxon>
        <taxon>Fungi</taxon>
        <taxon>Dikarya</taxon>
        <taxon>Ascomycota</taxon>
        <taxon>Pezizomycotina</taxon>
        <taxon>Sordariomycetes</taxon>
        <taxon>Xylariomycetidae</taxon>
        <taxon>Amphisphaeriales</taxon>
        <taxon>Apiosporaceae</taxon>
        <taxon>Neoarthrinium</taxon>
    </lineage>
</organism>
<name>A0A9P9WSB5_9PEZI</name>
<accession>A0A9P9WSB5</accession>
<evidence type="ECO:0000313" key="2">
    <source>
        <dbReference type="Proteomes" id="UP000829685"/>
    </source>
</evidence>
<dbReference type="AlphaFoldDB" id="A0A9P9WSB5"/>
<comment type="caution">
    <text evidence="1">The sequence shown here is derived from an EMBL/GenBank/DDBJ whole genome shotgun (WGS) entry which is preliminary data.</text>
</comment>
<evidence type="ECO:0000313" key="1">
    <source>
        <dbReference type="EMBL" id="KAI1877501.1"/>
    </source>
</evidence>
<dbReference type="Proteomes" id="UP000829685">
    <property type="component" value="Unassembled WGS sequence"/>
</dbReference>
<keyword evidence="2" id="KW-1185">Reference proteome</keyword>
<sequence>MQGRWLIEALVRPVTTACAVHTQRSSQDQAGFAPLNGVFDDLASAWSGLQRLRMCSNHMRQLARCRHPNSEVSWGAECNVKCHGAVGTA</sequence>
<dbReference type="EMBL" id="JAFIMR010000006">
    <property type="protein sequence ID" value="KAI1877501.1"/>
    <property type="molecule type" value="Genomic_DNA"/>
</dbReference>
<protein>
    <submittedName>
        <fullName evidence="1">Uncharacterized protein</fullName>
    </submittedName>
</protein>
<reference evidence="1" key="1">
    <citation type="submission" date="2021-03" db="EMBL/GenBank/DDBJ databases">
        <title>Revisited historic fungal species revealed as producer of novel bioactive compounds through whole genome sequencing and comparative genomics.</title>
        <authorList>
            <person name="Vignolle G.A."/>
            <person name="Hochenegger N."/>
            <person name="Mach R.L."/>
            <person name="Mach-Aigner A.R."/>
            <person name="Javad Rahimi M."/>
            <person name="Salim K.A."/>
            <person name="Chan C.M."/>
            <person name="Lim L.B.L."/>
            <person name="Cai F."/>
            <person name="Druzhinina I.S."/>
            <person name="U'Ren J.M."/>
            <person name="Derntl C."/>
        </authorList>
    </citation>
    <scope>NUCLEOTIDE SEQUENCE</scope>
    <source>
        <strain evidence="1">TUCIM 5799</strain>
    </source>
</reference>
<proteinExistence type="predicted"/>
<gene>
    <name evidence="1" type="ORF">JX265_003509</name>
</gene>